<name>A0AAV3TWV0_9ALTE</name>
<sequence>MGRILHHTPAEAMVTPIHSSQGAQEDIRVAWRLSCMREGIDPQSPSALPTLFALDSDLNIPDGSPTSSTA</sequence>
<dbReference type="AlphaFoldDB" id="A0AAV3TWV0"/>
<accession>A0AAV3TWV0</accession>
<dbReference type="Proteomes" id="UP001409585">
    <property type="component" value="Unassembled WGS sequence"/>
</dbReference>
<organism evidence="1 2">
    <name type="scientific">Halioxenophilus aromaticivorans</name>
    <dbReference type="NCBI Taxonomy" id="1306992"/>
    <lineage>
        <taxon>Bacteria</taxon>
        <taxon>Pseudomonadati</taxon>
        <taxon>Pseudomonadota</taxon>
        <taxon>Gammaproteobacteria</taxon>
        <taxon>Alteromonadales</taxon>
        <taxon>Alteromonadaceae</taxon>
        <taxon>Halioxenophilus</taxon>
    </lineage>
</organism>
<protein>
    <submittedName>
        <fullName evidence="1">Uncharacterized protein</fullName>
    </submittedName>
</protein>
<keyword evidence="2" id="KW-1185">Reference proteome</keyword>
<gene>
    <name evidence="1" type="ORF">GCM10025791_03590</name>
</gene>
<evidence type="ECO:0000313" key="2">
    <source>
        <dbReference type="Proteomes" id="UP001409585"/>
    </source>
</evidence>
<proteinExistence type="predicted"/>
<dbReference type="EMBL" id="BAABLX010000003">
    <property type="protein sequence ID" value="GAA4930845.1"/>
    <property type="molecule type" value="Genomic_DNA"/>
</dbReference>
<evidence type="ECO:0000313" key="1">
    <source>
        <dbReference type="EMBL" id="GAA4930845.1"/>
    </source>
</evidence>
<comment type="caution">
    <text evidence="1">The sequence shown here is derived from an EMBL/GenBank/DDBJ whole genome shotgun (WGS) entry which is preliminary data.</text>
</comment>
<reference evidence="2" key="1">
    <citation type="journal article" date="2019" name="Int. J. Syst. Evol. Microbiol.">
        <title>The Global Catalogue of Microorganisms (GCM) 10K type strain sequencing project: providing services to taxonomists for standard genome sequencing and annotation.</title>
        <authorList>
            <consortium name="The Broad Institute Genomics Platform"/>
            <consortium name="The Broad Institute Genome Sequencing Center for Infectious Disease"/>
            <person name="Wu L."/>
            <person name="Ma J."/>
        </authorList>
    </citation>
    <scope>NUCLEOTIDE SEQUENCE [LARGE SCALE GENOMIC DNA]</scope>
    <source>
        <strain evidence="2">JCM 19134</strain>
    </source>
</reference>